<dbReference type="Pfam" id="PF02367">
    <property type="entry name" value="TsaE"/>
    <property type="match status" value="1"/>
</dbReference>
<evidence type="ECO:0000256" key="3">
    <source>
        <dbReference type="ARBA" id="ARBA00012897"/>
    </source>
</evidence>
<gene>
    <name evidence="5" type="ORF">CTOB1V02_LOCUS13080</name>
</gene>
<evidence type="ECO:0000256" key="4">
    <source>
        <dbReference type="ARBA" id="ARBA00023002"/>
    </source>
</evidence>
<evidence type="ECO:0000313" key="5">
    <source>
        <dbReference type="EMBL" id="CAD7235264.1"/>
    </source>
</evidence>
<dbReference type="SUPFAM" id="SSF52283">
    <property type="entry name" value="Formate/glycerate dehydrogenase catalytic domain-like"/>
    <property type="match status" value="1"/>
</dbReference>
<dbReference type="SUPFAM" id="SSF51735">
    <property type="entry name" value="NAD(P)-binding Rossmann-fold domains"/>
    <property type="match status" value="1"/>
</dbReference>
<feature type="non-terminal residue" evidence="5">
    <location>
        <position position="469"/>
    </location>
</feature>
<dbReference type="InterPro" id="IPR007698">
    <property type="entry name" value="AlaDH/PNT_NAD(H)-bd"/>
</dbReference>
<sequence>MVKYIMKSLQCTEEVTSPTYALVNEYEIPKGKVYHMDLYRIKDEDELLNMGIEEYWESADYNFIEWPDIAQDFFAEGQYATQTETLERHKGGNKLSIGIPKEIYEDENRIALTPNSIRAIIGHGHKVIVESGAGEKSHYTDYNYSEAGAQVTESRKEVYSCDVIVKIAPPTMEELSFFKPNQVLLSSLLLPRMNEPYMRALKSRKIIAIAMEYLPGEDGTYPVVRIMSEIAGMSAIYTAGELLSAGDGGRGVLLGGISGVPPAKIVILGAGVVGEFATKTALAMGASVRIFDNDVSKLMRLQSIVGRHLHTSTFNPVYLAYQLLSADVLIAAVHSKSGRVPILVTEEMVSKMKPGSVIMDISMDQGGCVETSEITSHRNPTFIKHDVIHYGVPNIPSKVPRTASAAISNILTPMVLRMADQGSIESLLYDNKNIRLGVYSYKGCITNKYLANRFGLGYQDINLLLASKM</sequence>
<dbReference type="InterPro" id="IPR008141">
    <property type="entry name" value="Ala_DH"/>
</dbReference>
<dbReference type="InterPro" id="IPR003442">
    <property type="entry name" value="T6A_TsaE"/>
</dbReference>
<protein>
    <recommendedName>
        <fullName evidence="3">alanine dehydrogenase</fullName>
        <ecNumber evidence="3">1.4.1.1</ecNumber>
    </recommendedName>
</protein>
<keyword evidence="4" id="KW-0560">Oxidoreductase</keyword>
<dbReference type="SMART" id="SM01003">
    <property type="entry name" value="AlaDh_PNT_N"/>
    <property type="match status" value="1"/>
</dbReference>
<dbReference type="AlphaFoldDB" id="A0A7R8ZSV9"/>
<dbReference type="Pfam" id="PF01262">
    <property type="entry name" value="AlaDh_PNT_C"/>
    <property type="match status" value="1"/>
</dbReference>
<dbReference type="PANTHER" id="PTHR42795:SF1">
    <property type="entry name" value="ALANINE DEHYDROGENASE"/>
    <property type="match status" value="1"/>
</dbReference>
<dbReference type="Gene3D" id="3.40.50.720">
    <property type="entry name" value="NAD(P)-binding Rossmann-like Domain"/>
    <property type="match status" value="2"/>
</dbReference>
<dbReference type="GO" id="GO:0002949">
    <property type="term" value="P:tRNA threonylcarbamoyladenosine modification"/>
    <property type="evidence" value="ECO:0007669"/>
    <property type="project" value="InterPro"/>
</dbReference>
<dbReference type="Pfam" id="PF05222">
    <property type="entry name" value="AlaDh_PNT_N"/>
    <property type="match status" value="1"/>
</dbReference>
<comment type="similarity">
    <text evidence="1">In the N-terminal section; belongs to the AlaDH/PNT family.</text>
</comment>
<proteinExistence type="inferred from homology"/>
<dbReference type="SUPFAM" id="SSF52540">
    <property type="entry name" value="P-loop containing nucleoside triphosphate hydrolases"/>
    <property type="match status" value="1"/>
</dbReference>
<organism evidence="5">
    <name type="scientific">Cyprideis torosa</name>
    <dbReference type="NCBI Taxonomy" id="163714"/>
    <lineage>
        <taxon>Eukaryota</taxon>
        <taxon>Metazoa</taxon>
        <taxon>Ecdysozoa</taxon>
        <taxon>Arthropoda</taxon>
        <taxon>Crustacea</taxon>
        <taxon>Oligostraca</taxon>
        <taxon>Ostracoda</taxon>
        <taxon>Podocopa</taxon>
        <taxon>Podocopida</taxon>
        <taxon>Cytherocopina</taxon>
        <taxon>Cytheroidea</taxon>
        <taxon>Cytherideidae</taxon>
        <taxon>Cyprideis</taxon>
    </lineage>
</organism>
<dbReference type="Gene3D" id="3.40.50.300">
    <property type="entry name" value="P-loop containing nucleotide triphosphate hydrolases"/>
    <property type="match status" value="1"/>
</dbReference>
<dbReference type="EMBL" id="OB671950">
    <property type="protein sequence ID" value="CAD7235264.1"/>
    <property type="molecule type" value="Genomic_DNA"/>
</dbReference>
<dbReference type="InterPro" id="IPR027417">
    <property type="entry name" value="P-loop_NTPase"/>
</dbReference>
<dbReference type="InterPro" id="IPR007886">
    <property type="entry name" value="AlaDH/PNT_N"/>
</dbReference>
<dbReference type="SMART" id="SM01002">
    <property type="entry name" value="AlaDh_PNT_C"/>
    <property type="match status" value="1"/>
</dbReference>
<dbReference type="GO" id="GO:0000286">
    <property type="term" value="F:alanine dehydrogenase activity"/>
    <property type="evidence" value="ECO:0007669"/>
    <property type="project" value="UniProtKB-EC"/>
</dbReference>
<evidence type="ECO:0000256" key="2">
    <source>
        <dbReference type="ARBA" id="ARBA00005689"/>
    </source>
</evidence>
<accession>A0A7R8ZSV9</accession>
<dbReference type="InterPro" id="IPR036291">
    <property type="entry name" value="NAD(P)-bd_dom_sf"/>
</dbReference>
<dbReference type="NCBIfam" id="TIGR00150">
    <property type="entry name" value="T6A_YjeE"/>
    <property type="match status" value="1"/>
</dbReference>
<dbReference type="OrthoDB" id="8300119at2759"/>
<evidence type="ECO:0000256" key="1">
    <source>
        <dbReference type="ARBA" id="ARBA00005624"/>
    </source>
</evidence>
<dbReference type="EC" id="1.4.1.1" evidence="3"/>
<dbReference type="CDD" id="cd05305">
    <property type="entry name" value="L-AlaDH"/>
    <property type="match status" value="1"/>
</dbReference>
<reference evidence="5" key="1">
    <citation type="submission" date="2020-11" db="EMBL/GenBank/DDBJ databases">
        <authorList>
            <person name="Tran Van P."/>
        </authorList>
    </citation>
    <scope>NUCLEOTIDE SEQUENCE</scope>
</reference>
<comment type="similarity">
    <text evidence="2">Belongs to the AlaDH/PNT family.</text>
</comment>
<dbReference type="PANTHER" id="PTHR42795">
    <property type="entry name" value="ALANINE DEHYDROGENASE"/>
    <property type="match status" value="1"/>
</dbReference>
<dbReference type="GO" id="GO:0042853">
    <property type="term" value="P:L-alanine catabolic process"/>
    <property type="evidence" value="ECO:0007669"/>
    <property type="project" value="InterPro"/>
</dbReference>
<dbReference type="GO" id="GO:0005886">
    <property type="term" value="C:plasma membrane"/>
    <property type="evidence" value="ECO:0007669"/>
    <property type="project" value="TreeGrafter"/>
</dbReference>
<name>A0A7R8ZSV9_9CRUS</name>